<sequence length="75" mass="8845">MKQQQFSAGEIVFVFYQYPSIQQVVNIQEAAVVNNPDNPKELALFLFETYYPLTNDMLIFTSEMDAEQAYHQYFH</sequence>
<dbReference type="EMBL" id="SADV01000005">
    <property type="protein sequence ID" value="TQR35210.1"/>
    <property type="molecule type" value="Genomic_DNA"/>
</dbReference>
<dbReference type="OrthoDB" id="2970581at2"/>
<organism evidence="1 2">
    <name type="scientific">Lysinibacillus sphaericus</name>
    <name type="common">Bacillus sphaericus</name>
    <dbReference type="NCBI Taxonomy" id="1421"/>
    <lineage>
        <taxon>Bacteria</taxon>
        <taxon>Bacillati</taxon>
        <taxon>Bacillota</taxon>
        <taxon>Bacilli</taxon>
        <taxon>Bacillales</taxon>
        <taxon>Bacillaceae</taxon>
        <taxon>Lysinibacillus</taxon>
    </lineage>
</organism>
<name>A0A544UN01_LYSSH</name>
<dbReference type="Pfam" id="PF11132">
    <property type="entry name" value="SplA"/>
    <property type="match status" value="1"/>
</dbReference>
<reference evidence="1 2" key="1">
    <citation type="submission" date="2018-03" db="EMBL/GenBank/DDBJ databases">
        <title>Aerobic endospore-forming bacteria genome sequencing and assembly.</title>
        <authorList>
            <person name="Cavalcante D.A."/>
            <person name="Driks A."/>
            <person name="Putonti C."/>
            <person name="De-Souza M.T."/>
        </authorList>
    </citation>
    <scope>NUCLEOTIDE SEQUENCE [LARGE SCALE GENOMIC DNA]</scope>
    <source>
        <strain evidence="1 2">SDF0037</strain>
    </source>
</reference>
<accession>A0A544UN01</accession>
<evidence type="ECO:0000313" key="1">
    <source>
        <dbReference type="EMBL" id="TQR35210.1"/>
    </source>
</evidence>
<evidence type="ECO:0000313" key="2">
    <source>
        <dbReference type="Proteomes" id="UP000317944"/>
    </source>
</evidence>
<protein>
    <submittedName>
        <fullName evidence="1">Transcriptional regulator</fullName>
    </submittedName>
</protein>
<proteinExistence type="predicted"/>
<dbReference type="Proteomes" id="UP000317944">
    <property type="component" value="Unassembled WGS sequence"/>
</dbReference>
<gene>
    <name evidence="1" type="ORF">C7Y47_08150</name>
</gene>
<comment type="caution">
    <text evidence="1">The sequence shown here is derived from an EMBL/GenBank/DDBJ whole genome shotgun (WGS) entry which is preliminary data.</text>
</comment>
<dbReference type="RefSeq" id="WP_142508318.1">
    <property type="nucleotide sequence ID" value="NZ_SADV01000005.1"/>
</dbReference>
<dbReference type="InterPro" id="IPR022608">
    <property type="entry name" value="Tscrpt_reg_SplA"/>
</dbReference>
<dbReference type="AlphaFoldDB" id="A0A544UN01"/>